<organism evidence="7 8">
    <name type="scientific">Bradyrhizobium denitrificans</name>
    <dbReference type="NCBI Taxonomy" id="2734912"/>
    <lineage>
        <taxon>Bacteria</taxon>
        <taxon>Pseudomonadati</taxon>
        <taxon>Pseudomonadota</taxon>
        <taxon>Alphaproteobacteria</taxon>
        <taxon>Hyphomicrobiales</taxon>
        <taxon>Nitrobacteraceae</taxon>
        <taxon>Bradyrhizobium</taxon>
    </lineage>
</organism>
<feature type="domain" description="Glucose-methanol-choline oxidoreductase N-terminal" evidence="6">
    <location>
        <begin position="86"/>
        <end position="109"/>
    </location>
</feature>
<dbReference type="RefSeq" id="WP_172235661.1">
    <property type="nucleotide sequence ID" value="NZ_JABFDP010000003.1"/>
</dbReference>
<keyword evidence="4 5" id="KW-0274">FAD</keyword>
<dbReference type="Pfam" id="PF05199">
    <property type="entry name" value="GMC_oxred_C"/>
    <property type="match status" value="1"/>
</dbReference>
<dbReference type="PANTHER" id="PTHR11552:SF147">
    <property type="entry name" value="CHOLINE DEHYDROGENASE, MITOCHONDRIAL"/>
    <property type="match status" value="1"/>
</dbReference>
<dbReference type="InterPro" id="IPR012132">
    <property type="entry name" value="GMC_OxRdtase"/>
</dbReference>
<dbReference type="Gene3D" id="3.50.50.60">
    <property type="entry name" value="FAD/NAD(P)-binding domain"/>
    <property type="match status" value="1"/>
</dbReference>
<dbReference type="EMBL" id="JAFCLK010000014">
    <property type="protein sequence ID" value="MBR1137339.1"/>
    <property type="molecule type" value="Genomic_DNA"/>
</dbReference>
<dbReference type="Proteomes" id="UP001314635">
    <property type="component" value="Unassembled WGS sequence"/>
</dbReference>
<reference evidence="8" key="1">
    <citation type="journal article" date="2021" name="ISME J.">
        <title>Evolutionary origin and ecological implication of a unique nif island in free-living Bradyrhizobium lineages.</title>
        <authorList>
            <person name="Tao J."/>
        </authorList>
    </citation>
    <scope>NUCLEOTIDE SEQUENCE [LARGE SCALE GENOMIC DNA]</scope>
    <source>
        <strain evidence="8">SZCCT0094</strain>
    </source>
</reference>
<evidence type="ECO:0000256" key="5">
    <source>
        <dbReference type="RuleBase" id="RU003968"/>
    </source>
</evidence>
<evidence type="ECO:0000256" key="3">
    <source>
        <dbReference type="ARBA" id="ARBA00022630"/>
    </source>
</evidence>
<comment type="cofactor">
    <cofactor evidence="1">
        <name>FAD</name>
        <dbReference type="ChEBI" id="CHEBI:57692"/>
    </cofactor>
</comment>
<sequence>MPKHEAEFDYVIVGAGSAGCVLANRLTEDPNVKVAILEAGGRNKSLMLRMPAAIGDIFMQKGPANWMFQTVPQGTLDARRLYQPRGRGWGGSSAINGMLYVRGHARDYDQWRQTGLTGWGYADVLPYFKRAEHNENGGDTWRGDRGPLWVSVGPNGNPLYRAFINAGRQAGHPVTRDFNGYQQEGLGPFHLTIKDGERCSAASAYLEPAIRDRRNLTVLSHAHAMKIIIENGEARGVQYASGRMKVVKTVRARREVILSAGVFQSPQLLMLSGIGPADALRRHGISVVHDAPEIGQNLQDHFDVVMSYRCTKPITAHSFITGYRKILLGLEYLLFRTGQGRTNHVQAGAFLKSRTELDRPDIQLHFANVMLLNHQPLKTHSHGFGLHVCQLRPESRGEMRLASPDPFAAPIIDPRYLSSETDRRTIRDGVRMVREIVQQDALRMYRGPEVHPGLDVQTDSEIDAWTRQTGQSIFHPVGTVRMGADANAPVGPDLALRGVRRLRVVDASVMPTLVGGNTNAATIMIAEKAADMVRGRPPLSREEAPIAEDVAISHRVQVQRFASGTAVAFN</sequence>
<dbReference type="SUPFAM" id="SSF51905">
    <property type="entry name" value="FAD/NAD(P)-binding domain"/>
    <property type="match status" value="1"/>
</dbReference>
<keyword evidence="8" id="KW-1185">Reference proteome</keyword>
<comment type="caution">
    <text evidence="7">The sequence shown here is derived from an EMBL/GenBank/DDBJ whole genome shotgun (WGS) entry which is preliminary data.</text>
</comment>
<keyword evidence="3 5" id="KW-0285">Flavoprotein</keyword>
<evidence type="ECO:0000256" key="2">
    <source>
        <dbReference type="ARBA" id="ARBA00010790"/>
    </source>
</evidence>
<evidence type="ECO:0000313" key="7">
    <source>
        <dbReference type="EMBL" id="MBR1137339.1"/>
    </source>
</evidence>
<dbReference type="InterPro" id="IPR000172">
    <property type="entry name" value="GMC_OxRdtase_N"/>
</dbReference>
<evidence type="ECO:0000256" key="1">
    <source>
        <dbReference type="ARBA" id="ARBA00001974"/>
    </source>
</evidence>
<dbReference type="PANTHER" id="PTHR11552">
    <property type="entry name" value="GLUCOSE-METHANOL-CHOLINE GMC OXIDOREDUCTASE"/>
    <property type="match status" value="1"/>
</dbReference>
<dbReference type="SUPFAM" id="SSF54373">
    <property type="entry name" value="FAD-linked reductases, C-terminal domain"/>
    <property type="match status" value="1"/>
</dbReference>
<comment type="similarity">
    <text evidence="2 5">Belongs to the GMC oxidoreductase family.</text>
</comment>
<proteinExistence type="inferred from homology"/>
<dbReference type="InterPro" id="IPR036188">
    <property type="entry name" value="FAD/NAD-bd_sf"/>
</dbReference>
<evidence type="ECO:0000259" key="6">
    <source>
        <dbReference type="PROSITE" id="PS00623"/>
    </source>
</evidence>
<evidence type="ECO:0000313" key="8">
    <source>
        <dbReference type="Proteomes" id="UP001314635"/>
    </source>
</evidence>
<accession>A0ABS5G7U5</accession>
<name>A0ABS5G7U5_9BRAD</name>
<dbReference type="PIRSF" id="PIRSF000137">
    <property type="entry name" value="Alcohol_oxidase"/>
    <property type="match status" value="1"/>
</dbReference>
<dbReference type="Pfam" id="PF00732">
    <property type="entry name" value="GMC_oxred_N"/>
    <property type="match status" value="1"/>
</dbReference>
<protein>
    <submittedName>
        <fullName evidence="7">Choline dehydrogenase</fullName>
    </submittedName>
</protein>
<dbReference type="Gene3D" id="3.30.560.10">
    <property type="entry name" value="Glucose Oxidase, domain 3"/>
    <property type="match status" value="1"/>
</dbReference>
<evidence type="ECO:0000256" key="4">
    <source>
        <dbReference type="ARBA" id="ARBA00022827"/>
    </source>
</evidence>
<dbReference type="PROSITE" id="PS00623">
    <property type="entry name" value="GMC_OXRED_1"/>
    <property type="match status" value="1"/>
</dbReference>
<dbReference type="PROSITE" id="PS51257">
    <property type="entry name" value="PROKAR_LIPOPROTEIN"/>
    <property type="match status" value="1"/>
</dbReference>
<gene>
    <name evidence="7" type="ORF">JQ619_16350</name>
</gene>
<dbReference type="InterPro" id="IPR007867">
    <property type="entry name" value="GMC_OxRtase_C"/>
</dbReference>
<dbReference type="NCBIfam" id="NF002550">
    <property type="entry name" value="PRK02106.1"/>
    <property type="match status" value="1"/>
</dbReference>